<dbReference type="RefSeq" id="WP_254017274.1">
    <property type="nucleotide sequence ID" value="NZ_CAKXZT010000090.1"/>
</dbReference>
<proteinExistence type="predicted"/>
<sequence>MTISLTRLMSAIKEPKIAKYWVGYFRENFRGEINDQLLEAFQESDITKADIARKLDKRPEQITRWLSAPCNLESDTISDIALSLGYVPKIRFEKIGAEQSNNRTHDFLAKYEATTSRSEISAPMQKTSTHVKEMTVAYQGARF</sequence>
<comment type="caution">
    <text evidence="1">The sequence shown here is derived from an EMBL/GenBank/DDBJ whole genome shotgun (WGS) entry which is preliminary data.</text>
</comment>
<reference evidence="1 2" key="1">
    <citation type="submission" date="2022-03" db="EMBL/GenBank/DDBJ databases">
        <authorList>
            <person name="Brunel B."/>
        </authorList>
    </citation>
    <scope>NUCLEOTIDE SEQUENCE [LARGE SCALE GENOMIC DNA]</scope>
    <source>
        <strain evidence="1">STM5069sample</strain>
    </source>
</reference>
<protein>
    <recommendedName>
        <fullName evidence="3">HTH cro/C1-type domain-containing protein</fullName>
    </recommendedName>
</protein>
<name>A0ABN8JHT7_9HYPH</name>
<dbReference type="Proteomes" id="UP001153050">
    <property type="component" value="Unassembled WGS sequence"/>
</dbReference>
<accession>A0ABN8JHT7</accession>
<evidence type="ECO:0000313" key="2">
    <source>
        <dbReference type="Proteomes" id="UP001153050"/>
    </source>
</evidence>
<evidence type="ECO:0008006" key="3">
    <source>
        <dbReference type="Google" id="ProtNLM"/>
    </source>
</evidence>
<gene>
    <name evidence="1" type="ORF">MES5069_180041</name>
</gene>
<organism evidence="1 2">
    <name type="scientific">Mesorhizobium escarrei</name>
    <dbReference type="NCBI Taxonomy" id="666018"/>
    <lineage>
        <taxon>Bacteria</taxon>
        <taxon>Pseudomonadati</taxon>
        <taxon>Pseudomonadota</taxon>
        <taxon>Alphaproteobacteria</taxon>
        <taxon>Hyphomicrobiales</taxon>
        <taxon>Phyllobacteriaceae</taxon>
        <taxon>Mesorhizobium</taxon>
    </lineage>
</organism>
<keyword evidence="2" id="KW-1185">Reference proteome</keyword>
<evidence type="ECO:0000313" key="1">
    <source>
        <dbReference type="EMBL" id="CAH2397690.1"/>
    </source>
</evidence>
<dbReference type="EMBL" id="CAKXZT010000090">
    <property type="protein sequence ID" value="CAH2397690.1"/>
    <property type="molecule type" value="Genomic_DNA"/>
</dbReference>